<reference evidence="2" key="2">
    <citation type="submission" date="2022-01" db="EMBL/GenBank/DDBJ databases">
        <authorList>
            <person name="Hirooka S."/>
            <person name="Miyagishima S.Y."/>
        </authorList>
    </citation>
    <scope>NUCLEOTIDE SEQUENCE</scope>
    <source>
        <strain evidence="2">NBRC 102759</strain>
    </source>
</reference>
<dbReference type="EMBL" id="BQMJ01000023">
    <property type="protein sequence ID" value="GJQ11355.1"/>
    <property type="molecule type" value="Genomic_DNA"/>
</dbReference>
<reference evidence="2" key="1">
    <citation type="journal article" date="2022" name="Proc. Natl. Acad. Sci. U.S.A.">
        <title>Life cycle and functional genomics of the unicellular red alga Galdieria for elucidating algal and plant evolution and industrial use.</title>
        <authorList>
            <person name="Hirooka S."/>
            <person name="Itabashi T."/>
            <person name="Ichinose T.M."/>
            <person name="Onuma R."/>
            <person name="Fujiwara T."/>
            <person name="Yamashita S."/>
            <person name="Jong L.W."/>
            <person name="Tomita R."/>
            <person name="Iwane A.H."/>
            <person name="Miyagishima S.Y."/>
        </authorList>
    </citation>
    <scope>NUCLEOTIDE SEQUENCE</scope>
    <source>
        <strain evidence="2">NBRC 102759</strain>
    </source>
</reference>
<keyword evidence="1" id="KW-0472">Membrane</keyword>
<dbReference type="AlphaFoldDB" id="A0A9C7PVY6"/>
<accession>A0A9C7PVY6</accession>
<dbReference type="Proteomes" id="UP001061958">
    <property type="component" value="Unassembled WGS sequence"/>
</dbReference>
<dbReference type="OrthoDB" id="4613at2759"/>
<organism evidence="2 3">
    <name type="scientific">Galdieria partita</name>
    <dbReference type="NCBI Taxonomy" id="83374"/>
    <lineage>
        <taxon>Eukaryota</taxon>
        <taxon>Rhodophyta</taxon>
        <taxon>Bangiophyceae</taxon>
        <taxon>Galdieriales</taxon>
        <taxon>Galdieriaceae</taxon>
        <taxon>Galdieria</taxon>
    </lineage>
</organism>
<proteinExistence type="predicted"/>
<keyword evidence="3" id="KW-1185">Reference proteome</keyword>
<name>A0A9C7PVY6_9RHOD</name>
<gene>
    <name evidence="2" type="ORF">GpartN1_g3146.t1</name>
</gene>
<protein>
    <submittedName>
        <fullName evidence="2">Uncharacterized protein</fullName>
    </submittedName>
</protein>
<sequence length="492" mass="54792">MSLKWFSERPFSLACIIVLVSLVSLKANNIVYGENMINMANLTLENPATRNLTAQHKTSIQGLFVGLANYGDHRIKKTILDENGKLYPEFTCSSASENSCFLVDMFQDRSIFYFEFQASYNYYPRTPKIESKTLPVVLEEGPTLEAEDLQDSLRSGAFTLFYDCPHKATVPSTHAIKVNVPLGKPGSNLTFSFQKECGCGTHPHAYLILQDDQGEEINERSAILDPAISTFQLSLALNYVEGVQSFDIPKTIYDHDSYRLQMSGQGVDRGGIVLGGEKITWILQDECIGSLNGIPRVVNIHVPIPPFESLSIQFSKDCGGGRPRGLYVGFTPNSYDIVKDGLVQLSPITVLNETDKFLELYLSLQGESSPRSMLVGPPILDIIDPSIVSGKLISDTQNQRSLTLHEDLLRLKDQKPVTFSFICKRTGQTSIDISFPVRNRDKIDMHLVKRCKAPSAFRNSTYLTANSTLILFTLLAFVLGVCAVKKLRPRKN</sequence>
<keyword evidence="1" id="KW-0812">Transmembrane</keyword>
<evidence type="ECO:0000313" key="2">
    <source>
        <dbReference type="EMBL" id="GJQ11355.1"/>
    </source>
</evidence>
<evidence type="ECO:0000256" key="1">
    <source>
        <dbReference type="SAM" id="Phobius"/>
    </source>
</evidence>
<keyword evidence="1" id="KW-1133">Transmembrane helix</keyword>
<feature type="transmembrane region" description="Helical" evidence="1">
    <location>
        <begin position="462"/>
        <end position="484"/>
    </location>
</feature>
<evidence type="ECO:0000313" key="3">
    <source>
        <dbReference type="Proteomes" id="UP001061958"/>
    </source>
</evidence>
<comment type="caution">
    <text evidence="2">The sequence shown here is derived from an EMBL/GenBank/DDBJ whole genome shotgun (WGS) entry which is preliminary data.</text>
</comment>